<dbReference type="EMBL" id="LNCD01000103">
    <property type="protein sequence ID" value="KWV47771.1"/>
    <property type="molecule type" value="Genomic_DNA"/>
</dbReference>
<reference evidence="1 2" key="1">
    <citation type="submission" date="2015-11" db="EMBL/GenBank/DDBJ databases">
        <title>Draft Genome Sequence of the Strain BR 10423 (Rhizobium sp.) isolated from nodules of Mimosa pudica.</title>
        <authorList>
            <person name="Barauna A.C."/>
            <person name="Zilli J.E."/>
            <person name="Simoes-Araujo J.L."/>
            <person name="Reis V.M."/>
            <person name="James E.K."/>
            <person name="Reis F.B.Jr."/>
            <person name="Rouws L.F."/>
            <person name="Passos S.R."/>
            <person name="Gois S.R."/>
        </authorList>
    </citation>
    <scope>NUCLEOTIDE SEQUENCE [LARGE SCALE GENOMIC DNA]</scope>
    <source>
        <strain evidence="1 2">BR10423</strain>
    </source>
</reference>
<dbReference type="OrthoDB" id="8382103at2"/>
<sequence>MAEVHPLLMAIIIMMPNHQGWGLYSADVYDMASGGPLGYFDIAFDPPTHRACGYYSAVGSSIVMRSPRWFQCAGDINDAMRTFHALLREAGHVH</sequence>
<organism evidence="1 2">
    <name type="scientific">Rhizobium altiplani</name>
    <dbReference type="NCBI Taxonomy" id="1864509"/>
    <lineage>
        <taxon>Bacteria</taxon>
        <taxon>Pseudomonadati</taxon>
        <taxon>Pseudomonadota</taxon>
        <taxon>Alphaproteobacteria</taxon>
        <taxon>Hyphomicrobiales</taxon>
        <taxon>Rhizobiaceae</taxon>
        <taxon>Rhizobium/Agrobacterium group</taxon>
        <taxon>Rhizobium</taxon>
    </lineage>
</organism>
<name>A0A109JF58_9HYPH</name>
<gene>
    <name evidence="1" type="ORF">AS026_13075</name>
</gene>
<protein>
    <submittedName>
        <fullName evidence="1">Uncharacterized protein</fullName>
    </submittedName>
</protein>
<evidence type="ECO:0000313" key="2">
    <source>
        <dbReference type="Proteomes" id="UP000068164"/>
    </source>
</evidence>
<evidence type="ECO:0000313" key="1">
    <source>
        <dbReference type="EMBL" id="KWV47771.1"/>
    </source>
</evidence>
<proteinExistence type="predicted"/>
<keyword evidence="2" id="KW-1185">Reference proteome</keyword>
<comment type="caution">
    <text evidence="1">The sequence shown here is derived from an EMBL/GenBank/DDBJ whole genome shotgun (WGS) entry which is preliminary data.</text>
</comment>
<accession>A0A109JF58</accession>
<dbReference type="Proteomes" id="UP000068164">
    <property type="component" value="Unassembled WGS sequence"/>
</dbReference>
<dbReference type="AlphaFoldDB" id="A0A109JF58"/>